<dbReference type="AlphaFoldDB" id="A0A5B7HT61"/>
<accession>A0A5B7HT61</accession>
<dbReference type="EMBL" id="VSRR010035769">
    <property type="protein sequence ID" value="MPC72959.1"/>
    <property type="molecule type" value="Genomic_DNA"/>
</dbReference>
<keyword evidence="2" id="KW-1185">Reference proteome</keyword>
<proteinExistence type="predicted"/>
<organism evidence="1 2">
    <name type="scientific">Portunus trituberculatus</name>
    <name type="common">Swimming crab</name>
    <name type="synonym">Neptunus trituberculatus</name>
    <dbReference type="NCBI Taxonomy" id="210409"/>
    <lineage>
        <taxon>Eukaryota</taxon>
        <taxon>Metazoa</taxon>
        <taxon>Ecdysozoa</taxon>
        <taxon>Arthropoda</taxon>
        <taxon>Crustacea</taxon>
        <taxon>Multicrustacea</taxon>
        <taxon>Malacostraca</taxon>
        <taxon>Eumalacostraca</taxon>
        <taxon>Eucarida</taxon>
        <taxon>Decapoda</taxon>
        <taxon>Pleocyemata</taxon>
        <taxon>Brachyura</taxon>
        <taxon>Eubrachyura</taxon>
        <taxon>Portunoidea</taxon>
        <taxon>Portunidae</taxon>
        <taxon>Portuninae</taxon>
        <taxon>Portunus</taxon>
    </lineage>
</organism>
<sequence length="96" mass="10982">MVHQKTKLPTCLSNRQSSTLLVPGREHNCDLHLTCTATLRSVRCSYAGLPIIYQMEILATCLNFRPQIPPNFRNKPQQASKCSYNNYRTVSFPVIR</sequence>
<dbReference type="Proteomes" id="UP000324222">
    <property type="component" value="Unassembled WGS sequence"/>
</dbReference>
<comment type="caution">
    <text evidence="1">The sequence shown here is derived from an EMBL/GenBank/DDBJ whole genome shotgun (WGS) entry which is preliminary data.</text>
</comment>
<evidence type="ECO:0000313" key="1">
    <source>
        <dbReference type="EMBL" id="MPC72959.1"/>
    </source>
</evidence>
<evidence type="ECO:0000313" key="2">
    <source>
        <dbReference type="Proteomes" id="UP000324222"/>
    </source>
</evidence>
<protein>
    <submittedName>
        <fullName evidence="1">Uncharacterized protein</fullName>
    </submittedName>
</protein>
<name>A0A5B7HT61_PORTR</name>
<reference evidence="1 2" key="1">
    <citation type="submission" date="2019-05" db="EMBL/GenBank/DDBJ databases">
        <title>Another draft genome of Portunus trituberculatus and its Hox gene families provides insights of decapod evolution.</title>
        <authorList>
            <person name="Jeong J.-H."/>
            <person name="Song I."/>
            <person name="Kim S."/>
            <person name="Choi T."/>
            <person name="Kim D."/>
            <person name="Ryu S."/>
            <person name="Kim W."/>
        </authorList>
    </citation>
    <scope>NUCLEOTIDE SEQUENCE [LARGE SCALE GENOMIC DNA]</scope>
    <source>
        <tissue evidence="1">Muscle</tissue>
    </source>
</reference>
<gene>
    <name evidence="1" type="ORF">E2C01_067275</name>
</gene>